<gene>
    <name evidence="1" type="ORF">LCI18_007656</name>
</gene>
<evidence type="ECO:0000313" key="2">
    <source>
        <dbReference type="Proteomes" id="UP000830768"/>
    </source>
</evidence>
<keyword evidence="2" id="KW-1185">Reference proteome</keyword>
<dbReference type="EMBL" id="CP090035">
    <property type="protein sequence ID" value="UPK96721.1"/>
    <property type="molecule type" value="Genomic_DNA"/>
</dbReference>
<name>A0ACD3Z6D4_FUSSC</name>
<reference evidence="1" key="1">
    <citation type="submission" date="2021-11" db="EMBL/GenBank/DDBJ databases">
        <title>Fusarium solani-melongenae Genome sequencing and assembly.</title>
        <authorList>
            <person name="Xie S."/>
            <person name="Huang L."/>
            <person name="Zhang X."/>
        </authorList>
    </citation>
    <scope>NUCLEOTIDE SEQUENCE</scope>
    <source>
        <strain evidence="1">CRI 24-3</strain>
    </source>
</reference>
<accession>A0ACD3Z6D4</accession>
<organism evidence="1 2">
    <name type="scientific">Fusarium solani subsp. cucurbitae</name>
    <name type="common">Neocosmosporum cucurbitae</name>
    <dbReference type="NCBI Taxonomy" id="2747967"/>
    <lineage>
        <taxon>Eukaryota</taxon>
        <taxon>Fungi</taxon>
        <taxon>Dikarya</taxon>
        <taxon>Ascomycota</taxon>
        <taxon>Pezizomycotina</taxon>
        <taxon>Sordariomycetes</taxon>
        <taxon>Hypocreomycetidae</taxon>
        <taxon>Hypocreales</taxon>
        <taxon>Nectriaceae</taxon>
        <taxon>Fusarium</taxon>
        <taxon>Fusarium solani species complex</taxon>
    </lineage>
</organism>
<dbReference type="Proteomes" id="UP000830768">
    <property type="component" value="Chromosome 6"/>
</dbReference>
<evidence type="ECO:0000313" key="1">
    <source>
        <dbReference type="EMBL" id="UPK96721.1"/>
    </source>
</evidence>
<proteinExistence type="predicted"/>
<protein>
    <submittedName>
        <fullName evidence="1">Uncharacterized protein</fullName>
    </submittedName>
</protein>
<sequence>MTQLNNELCCTCAAVDFQKLVYAPKATHGPSLNTPLGTLKDIISRSEQCPVCSLIVDSLRERHKRTPREHFADVFYRRNSLPENGEEEADLEVEEHGMRVTWGGKDIKCSIKPQFFCDIRDDVANVRLAERKDRLFVHRLLLMLEPNPYTVLSFNGTDWVRLHAIWSKEDSSNDPDKFDLNGRLISCQGSGRQVGEHLNISLVKGWLDKCENEHGDKCCNPAWLAGSDDTWLEPFRAIDVKERRVVNLPAQSRYIALSYVWGAGNQAHEQQIQRRLTTENFSRLIRANGLEEVSLPKTVEDAIKLTSKMGERYLWVDALCIIQDDVQDLSHQTSRMDLVYSRALFTIIAACGDDSESGLSGIPGREREIFKRSVRLSPEGFHLAPTAGLFVNAPLERSTWNTRGWTFQERILSRRIMVFTPSQVFWVCEDAMWDEEVILELPKPRAHVFSLAFGCNDEWDDGHPKFSREALASYILQFTLREFTFSADALPAFLGVIRRYEHLNNEMIHWGIATGLFDQGLTWKAGTSRQEEMHRVVCGDGQVREVPYPSWSWLGWTGLIGPILHNYKLWGKRNMGETGAELVFYMLLSDGEVRLVEGLGQAGDSGLKWKGESVVKGPIATDDLIVSRMESIDISEEERQTTPAYDTGRLVFWTSHAVVKAKVGEDKLLLHVQDQVLELKASFSQRFQDFSRYKDDGSSLKQAKETQTVDLIFISRSYEIANARETGKLNVLVVEQSVPGSGIWSRVGVAVIEEMDWIRLEPNWEMVILG</sequence>